<accession>A0A1Y0EQD6</accession>
<dbReference type="RefSeq" id="WP_087281765.1">
    <property type="nucleotide sequence ID" value="NZ_CP021455.1"/>
</dbReference>
<evidence type="ECO:0000313" key="7">
    <source>
        <dbReference type="Proteomes" id="UP000196138"/>
    </source>
</evidence>
<keyword evidence="6" id="KW-0813">Transport</keyword>
<evidence type="ECO:0000313" key="6">
    <source>
        <dbReference type="EMBL" id="ARU05519.1"/>
    </source>
</evidence>
<keyword evidence="4" id="KW-0472">Membrane</keyword>
<keyword evidence="2" id="KW-0812">Transmembrane</keyword>
<dbReference type="AlphaFoldDB" id="A0A1Y0EQD6"/>
<comment type="subcellular location">
    <subcellularLocation>
        <location evidence="1">Endomembrane system</location>
        <topology evidence="1">Multi-pass membrane protein</topology>
    </subcellularLocation>
</comment>
<proteinExistence type="predicted"/>
<dbReference type="OrthoDB" id="9804184at2"/>
<keyword evidence="6" id="KW-0407">Ion channel</keyword>
<keyword evidence="6" id="KW-0406">Ion transport</keyword>
<dbReference type="EMBL" id="CP021455">
    <property type="protein sequence ID" value="ARU05519.1"/>
    <property type="molecule type" value="Genomic_DNA"/>
</dbReference>
<keyword evidence="7" id="KW-1185">Reference proteome</keyword>
<name>A0A1Y0EQD6_9BURK</name>
<evidence type="ECO:0000259" key="5">
    <source>
        <dbReference type="Pfam" id="PF06803"/>
    </source>
</evidence>
<reference evidence="6 7" key="1">
    <citation type="submission" date="2017-05" db="EMBL/GenBank/DDBJ databases">
        <authorList>
            <person name="Song R."/>
            <person name="Chenine A.L."/>
            <person name="Ruprecht R.M."/>
        </authorList>
    </citation>
    <scope>NUCLEOTIDE SEQUENCE [LARGE SCALE GENOMIC DNA]</scope>
    <source>
        <strain evidence="6 7">DSM 26136</strain>
    </source>
</reference>
<feature type="domain" description="DUF1232" evidence="5">
    <location>
        <begin position="32"/>
        <end position="67"/>
    </location>
</feature>
<evidence type="ECO:0000256" key="4">
    <source>
        <dbReference type="ARBA" id="ARBA00023136"/>
    </source>
</evidence>
<keyword evidence="3" id="KW-1133">Transmembrane helix</keyword>
<dbReference type="Pfam" id="PF06803">
    <property type="entry name" value="DUF1232"/>
    <property type="match status" value="1"/>
</dbReference>
<dbReference type="GO" id="GO:0034220">
    <property type="term" value="P:monoatomic ion transmembrane transport"/>
    <property type="evidence" value="ECO:0007669"/>
    <property type="project" value="UniProtKB-KW"/>
</dbReference>
<organism evidence="6 7">
    <name type="scientific">Comamonas serinivorans</name>
    <dbReference type="NCBI Taxonomy" id="1082851"/>
    <lineage>
        <taxon>Bacteria</taxon>
        <taxon>Pseudomonadati</taxon>
        <taxon>Pseudomonadota</taxon>
        <taxon>Betaproteobacteria</taxon>
        <taxon>Burkholderiales</taxon>
        <taxon>Comamonadaceae</taxon>
        <taxon>Comamonas</taxon>
    </lineage>
</organism>
<gene>
    <name evidence="6" type="ORF">CCO03_13225</name>
</gene>
<protein>
    <submittedName>
        <fullName evidence="6">Voltage-gated potassium channel protein SHAB</fullName>
    </submittedName>
</protein>
<dbReference type="GO" id="GO:0012505">
    <property type="term" value="C:endomembrane system"/>
    <property type="evidence" value="ECO:0007669"/>
    <property type="project" value="UniProtKB-SubCell"/>
</dbReference>
<evidence type="ECO:0000256" key="2">
    <source>
        <dbReference type="ARBA" id="ARBA00022692"/>
    </source>
</evidence>
<evidence type="ECO:0000256" key="3">
    <source>
        <dbReference type="ARBA" id="ARBA00022989"/>
    </source>
</evidence>
<dbReference type="Proteomes" id="UP000196138">
    <property type="component" value="Chromosome"/>
</dbReference>
<sequence length="101" mass="11215">MWRLGRLFALLRTEGRLIWAMLRDPRAPWASKLVAVLAVLYVVSPVDLVSDLIPVLGWLDDGLIAFFLLKLAMRFLPPDLHAALRSQVQARQGKKGAAGPV</sequence>
<dbReference type="KEGG" id="cser:CCO03_13225"/>
<dbReference type="InterPro" id="IPR010652">
    <property type="entry name" value="DUF1232"/>
</dbReference>
<evidence type="ECO:0000256" key="1">
    <source>
        <dbReference type="ARBA" id="ARBA00004127"/>
    </source>
</evidence>